<keyword evidence="4" id="KW-0540">Nuclease</keyword>
<dbReference type="InterPro" id="IPR003870">
    <property type="entry name" value="DUF222"/>
</dbReference>
<sequence length="634" mass="66339">MGVSIVVGMELLGERPIWSMSDSELLPTIDQVEAAVTRLLTYRLLLIARVDEVGLAPELGARDTAELLAMRHRIDRRDAHRDVKLSGSLAKYEAVSTALADETRPLRPAQASAIVTALERVRSRVAVEDLEVAEEQLVNLAAHLSPGDLAKAARQICDLLDSDGPEPDENAAYARESLTLVEAENGVKFRGYLANENAELLRSRIHAAARPHKTLDGELDPRSREKRQADALTATLTVAAAATETGYKPPTPATHPTNANPASHPNPAPANSRTANASPGPRTADASPGSRAAETSPGSRAGDAGSDSGAGEASPGSRAGEAGDGSRAGEASGGARPADVGAEEISLGRPAGDGVVDGVAGGSVVGGAGCWVPGFGAKANITVTIDFEDLKSAAADATGELVYGDGLSAAAIRRLACDAKIIPLVLGVNSEPLDVGRAERLVTRAMRRALNVRDKGCVVCGAPPIHCDAHHLRSWIDGGETAIHNLVLLCRAHHRALHDGHWVITITNGHVQVSRPTWADPPPQPTPPISILLASPTLRPDTPAQPPDDRTAAAPATGPATGPATRRRRTEGRSGRRASRWSADETLMHEAAHFAVWGESAATDAPDSVARTRETPSNSSDPIHPDPWADTALI</sequence>
<feature type="domain" description="HNH nuclease" evidence="3">
    <location>
        <begin position="445"/>
        <end position="495"/>
    </location>
</feature>
<organism evidence="4 5">
    <name type="scientific">Kribbella rubisoli</name>
    <dbReference type="NCBI Taxonomy" id="3075929"/>
    <lineage>
        <taxon>Bacteria</taxon>
        <taxon>Bacillati</taxon>
        <taxon>Actinomycetota</taxon>
        <taxon>Actinomycetes</taxon>
        <taxon>Propionibacteriales</taxon>
        <taxon>Kribbellaceae</taxon>
        <taxon>Kribbella</taxon>
    </lineage>
</organism>
<dbReference type="InterPro" id="IPR003615">
    <property type="entry name" value="HNH_nuc"/>
</dbReference>
<keyword evidence="5" id="KW-1185">Reference proteome</keyword>
<feature type="region of interest" description="Disordered" evidence="2">
    <location>
        <begin position="244"/>
        <end position="339"/>
    </location>
</feature>
<dbReference type="Proteomes" id="UP000292027">
    <property type="component" value="Unassembled WGS sequence"/>
</dbReference>
<protein>
    <submittedName>
        <fullName evidence="4">HNH endonuclease</fullName>
    </submittedName>
</protein>
<name>A0A4V2FZ45_9ACTN</name>
<dbReference type="GO" id="GO:0008270">
    <property type="term" value="F:zinc ion binding"/>
    <property type="evidence" value="ECO:0007669"/>
    <property type="project" value="InterPro"/>
</dbReference>
<dbReference type="AlphaFoldDB" id="A0A4V2FZ45"/>
<feature type="compositionally biased region" description="Basic residues" evidence="2">
    <location>
        <begin position="565"/>
        <end position="579"/>
    </location>
</feature>
<gene>
    <name evidence="4" type="ORF">EV645_2246</name>
</gene>
<comment type="similarity">
    <text evidence="1">Belongs to the Rv1128c/1148c/1588c/1702c/1945/3466 family.</text>
</comment>
<evidence type="ECO:0000259" key="3">
    <source>
        <dbReference type="SMART" id="SM00507"/>
    </source>
</evidence>
<dbReference type="Pfam" id="PF02720">
    <property type="entry name" value="DUF222"/>
    <property type="match status" value="2"/>
</dbReference>
<dbReference type="Gene3D" id="1.10.30.50">
    <property type="match status" value="1"/>
</dbReference>
<feature type="compositionally biased region" description="Low complexity" evidence="2">
    <location>
        <begin position="296"/>
        <end position="320"/>
    </location>
</feature>
<dbReference type="GO" id="GO:0003676">
    <property type="term" value="F:nucleic acid binding"/>
    <property type="evidence" value="ECO:0007669"/>
    <property type="project" value="InterPro"/>
</dbReference>
<evidence type="ECO:0000256" key="1">
    <source>
        <dbReference type="ARBA" id="ARBA00023450"/>
    </source>
</evidence>
<evidence type="ECO:0000256" key="2">
    <source>
        <dbReference type="SAM" id="MobiDB-lite"/>
    </source>
</evidence>
<evidence type="ECO:0000313" key="5">
    <source>
        <dbReference type="Proteomes" id="UP000292027"/>
    </source>
</evidence>
<dbReference type="Pfam" id="PF01844">
    <property type="entry name" value="HNH"/>
    <property type="match status" value="1"/>
</dbReference>
<feature type="region of interest" description="Disordered" evidence="2">
    <location>
        <begin position="597"/>
        <end position="634"/>
    </location>
</feature>
<keyword evidence="4" id="KW-0255">Endonuclease</keyword>
<proteinExistence type="inferred from homology"/>
<feature type="compositionally biased region" description="Low complexity" evidence="2">
    <location>
        <begin position="552"/>
        <end position="564"/>
    </location>
</feature>
<accession>A0A4V2FZ45</accession>
<dbReference type="GO" id="GO:0004519">
    <property type="term" value="F:endonuclease activity"/>
    <property type="evidence" value="ECO:0007669"/>
    <property type="project" value="UniProtKB-KW"/>
</dbReference>
<feature type="region of interest" description="Disordered" evidence="2">
    <location>
        <begin position="515"/>
        <end position="584"/>
    </location>
</feature>
<dbReference type="EMBL" id="SHKR01000011">
    <property type="protein sequence ID" value="RZU20026.1"/>
    <property type="molecule type" value="Genomic_DNA"/>
</dbReference>
<reference evidence="4 5" key="1">
    <citation type="journal article" date="2015" name="Stand. Genomic Sci.">
        <title>Genomic Encyclopedia of Bacterial and Archaeal Type Strains, Phase III: the genomes of soil and plant-associated and newly described type strains.</title>
        <authorList>
            <person name="Whitman W.B."/>
            <person name="Woyke T."/>
            <person name="Klenk H.P."/>
            <person name="Zhou Y."/>
            <person name="Lilburn T.G."/>
            <person name="Beck B.J."/>
            <person name="De Vos P."/>
            <person name="Vandamme P."/>
            <person name="Eisen J.A."/>
            <person name="Garrity G."/>
            <person name="Hugenholtz P."/>
            <person name="Kyrpides N.C."/>
        </authorList>
    </citation>
    <scope>NUCLEOTIDE SEQUENCE [LARGE SCALE GENOMIC DNA]</scope>
    <source>
        <strain evidence="4 5">VKM Ac-2540</strain>
    </source>
</reference>
<comment type="caution">
    <text evidence="4">The sequence shown here is derived from an EMBL/GenBank/DDBJ whole genome shotgun (WGS) entry which is preliminary data.</text>
</comment>
<feature type="compositionally biased region" description="Low complexity" evidence="2">
    <location>
        <begin position="254"/>
        <end position="272"/>
    </location>
</feature>
<dbReference type="InterPro" id="IPR002711">
    <property type="entry name" value="HNH"/>
</dbReference>
<keyword evidence="4" id="KW-0378">Hydrolase</keyword>
<feature type="compositionally biased region" description="Pro residues" evidence="2">
    <location>
        <begin position="519"/>
        <end position="528"/>
    </location>
</feature>
<dbReference type="CDD" id="cd00085">
    <property type="entry name" value="HNHc"/>
    <property type="match status" value="1"/>
</dbReference>
<dbReference type="SMART" id="SM00507">
    <property type="entry name" value="HNHc"/>
    <property type="match status" value="1"/>
</dbReference>
<evidence type="ECO:0000313" key="4">
    <source>
        <dbReference type="EMBL" id="RZU20026.1"/>
    </source>
</evidence>